<dbReference type="SMART" id="SM00409">
    <property type="entry name" value="IG"/>
    <property type="match status" value="1"/>
</dbReference>
<evidence type="ECO:0000259" key="9">
    <source>
        <dbReference type="PROSITE" id="PS50835"/>
    </source>
</evidence>
<evidence type="ECO:0000259" key="10">
    <source>
        <dbReference type="PROSITE" id="PS50853"/>
    </source>
</evidence>
<dbReference type="InterPro" id="IPR003591">
    <property type="entry name" value="Leu-rich_rpt_typical-subtyp"/>
</dbReference>
<dbReference type="InterPro" id="IPR003961">
    <property type="entry name" value="FN3_dom"/>
</dbReference>
<reference evidence="12" key="2">
    <citation type="journal article" date="2007" name="PLoS Biol.">
        <title>Survey sequencing and comparative analysis of the elephant shark (Callorhinchus milii) genome.</title>
        <authorList>
            <person name="Venkatesh B."/>
            <person name="Kirkness E.F."/>
            <person name="Loh Y.H."/>
            <person name="Halpern A.L."/>
            <person name="Lee A.P."/>
            <person name="Johnson J."/>
            <person name="Dandona N."/>
            <person name="Viswanathan L.D."/>
            <person name="Tay A."/>
            <person name="Venter J.C."/>
            <person name="Strausberg R.L."/>
            <person name="Brenner S."/>
        </authorList>
    </citation>
    <scope>NUCLEOTIDE SEQUENCE [LARGE SCALE GENOMIC DNA]</scope>
</reference>
<reference evidence="11" key="4">
    <citation type="submission" date="2025-08" db="UniProtKB">
        <authorList>
            <consortium name="Ensembl"/>
        </authorList>
    </citation>
    <scope>IDENTIFICATION</scope>
</reference>
<evidence type="ECO:0000256" key="3">
    <source>
        <dbReference type="ARBA" id="ARBA00022737"/>
    </source>
</evidence>
<keyword evidence="7" id="KW-0812">Transmembrane</keyword>
<accession>A0A4W3IWH0</accession>
<gene>
    <name evidence="11" type="primary">lrrn3a</name>
</gene>
<dbReference type="InterPro" id="IPR036116">
    <property type="entry name" value="FN3_sf"/>
</dbReference>
<evidence type="ECO:0000256" key="7">
    <source>
        <dbReference type="SAM" id="Phobius"/>
    </source>
</evidence>
<keyword evidence="7" id="KW-1133">Transmembrane helix</keyword>
<name>A0A4W3IWH0_CALMI</name>
<dbReference type="Gene3D" id="2.60.40.10">
    <property type="entry name" value="Immunoglobulins"/>
    <property type="match status" value="2"/>
</dbReference>
<evidence type="ECO:0000256" key="5">
    <source>
        <dbReference type="ARBA" id="ARBA00023180"/>
    </source>
</evidence>
<feature type="domain" description="Fibronectin type-III" evidence="10">
    <location>
        <begin position="523"/>
        <end position="609"/>
    </location>
</feature>
<dbReference type="InterPro" id="IPR000483">
    <property type="entry name" value="Cys-rich_flank_reg_C"/>
</dbReference>
<dbReference type="PANTHER" id="PTHR24366:SF73">
    <property type="entry name" value="LEUCINE-RICH REPEAT NEURONAL 3A"/>
    <property type="match status" value="1"/>
</dbReference>
<feature type="domain" description="Ig-like" evidence="9">
    <location>
        <begin position="421"/>
        <end position="514"/>
    </location>
</feature>
<dbReference type="SUPFAM" id="SSF48726">
    <property type="entry name" value="Immunoglobulin"/>
    <property type="match status" value="1"/>
</dbReference>
<dbReference type="InterPro" id="IPR013098">
    <property type="entry name" value="Ig_I-set"/>
</dbReference>
<dbReference type="FunFam" id="3.80.10.10:FF:000056">
    <property type="entry name" value="Leucine-rich repeat neuronal protein 1"/>
    <property type="match status" value="1"/>
</dbReference>
<dbReference type="STRING" id="7868.ENSCMIP00000034934"/>
<dbReference type="PROSITE" id="PS50835">
    <property type="entry name" value="IG_LIKE"/>
    <property type="match status" value="1"/>
</dbReference>
<keyword evidence="5" id="KW-0325">Glycoprotein</keyword>
<keyword evidence="12" id="KW-1185">Reference proteome</keyword>
<dbReference type="SUPFAM" id="SSF49265">
    <property type="entry name" value="Fibronectin type III"/>
    <property type="match status" value="1"/>
</dbReference>
<dbReference type="GeneID" id="103186233"/>
<feature type="transmembrane region" description="Helical" evidence="7">
    <location>
        <begin position="621"/>
        <end position="643"/>
    </location>
</feature>
<dbReference type="CDD" id="cd00063">
    <property type="entry name" value="FN3"/>
    <property type="match status" value="1"/>
</dbReference>
<dbReference type="GeneTree" id="ENSGT00940000160513"/>
<organism evidence="11 12">
    <name type="scientific">Callorhinchus milii</name>
    <name type="common">Ghost shark</name>
    <dbReference type="NCBI Taxonomy" id="7868"/>
    <lineage>
        <taxon>Eukaryota</taxon>
        <taxon>Metazoa</taxon>
        <taxon>Chordata</taxon>
        <taxon>Craniata</taxon>
        <taxon>Vertebrata</taxon>
        <taxon>Chondrichthyes</taxon>
        <taxon>Holocephali</taxon>
        <taxon>Chimaeriformes</taxon>
        <taxon>Callorhinchidae</taxon>
        <taxon>Callorhinchus</taxon>
    </lineage>
</organism>
<dbReference type="InterPro" id="IPR003599">
    <property type="entry name" value="Ig_sub"/>
</dbReference>
<keyword evidence="7" id="KW-0472">Membrane</keyword>
<dbReference type="InterPro" id="IPR013783">
    <property type="entry name" value="Ig-like_fold"/>
</dbReference>
<reference evidence="12" key="1">
    <citation type="journal article" date="2006" name="Science">
        <title>Ancient noncoding elements conserved in the human genome.</title>
        <authorList>
            <person name="Venkatesh B."/>
            <person name="Kirkness E.F."/>
            <person name="Loh Y.H."/>
            <person name="Halpern A.L."/>
            <person name="Lee A.P."/>
            <person name="Johnson J."/>
            <person name="Dandona N."/>
            <person name="Viswanathan L.D."/>
            <person name="Tay A."/>
            <person name="Venter J.C."/>
            <person name="Strausberg R.L."/>
            <person name="Brenner S."/>
        </authorList>
    </citation>
    <scope>NUCLEOTIDE SEQUENCE [LARGE SCALE GENOMIC DNA]</scope>
</reference>
<evidence type="ECO:0000256" key="6">
    <source>
        <dbReference type="ARBA" id="ARBA00023319"/>
    </source>
</evidence>
<dbReference type="InterPro" id="IPR036179">
    <property type="entry name" value="Ig-like_dom_sf"/>
</dbReference>
<dbReference type="InterPro" id="IPR001611">
    <property type="entry name" value="Leu-rich_rpt"/>
</dbReference>
<dbReference type="PANTHER" id="PTHR24366">
    <property type="entry name" value="IG(IMMUNOGLOBULIN) AND LRR(LEUCINE RICH REPEAT) DOMAINS"/>
    <property type="match status" value="1"/>
</dbReference>
<keyword evidence="3" id="KW-0677">Repeat</keyword>
<dbReference type="InterPro" id="IPR007110">
    <property type="entry name" value="Ig-like_dom"/>
</dbReference>
<dbReference type="Ensembl" id="ENSCMIT00000035456.1">
    <property type="protein sequence ID" value="ENSCMIP00000034934.1"/>
    <property type="gene ID" value="ENSCMIG00000014807.1"/>
</dbReference>
<dbReference type="AlphaFoldDB" id="A0A4W3IWH0"/>
<evidence type="ECO:0000256" key="8">
    <source>
        <dbReference type="SAM" id="SignalP"/>
    </source>
</evidence>
<feature type="signal peptide" evidence="8">
    <location>
        <begin position="1"/>
        <end position="22"/>
    </location>
</feature>
<dbReference type="InterPro" id="IPR003598">
    <property type="entry name" value="Ig_sub2"/>
</dbReference>
<proteinExistence type="predicted"/>
<reference evidence="11" key="5">
    <citation type="submission" date="2025-09" db="UniProtKB">
        <authorList>
            <consortium name="Ensembl"/>
        </authorList>
    </citation>
    <scope>IDENTIFICATION</scope>
</reference>
<dbReference type="SMART" id="SM00408">
    <property type="entry name" value="IGc2"/>
    <property type="match status" value="1"/>
</dbReference>
<dbReference type="Pfam" id="PF13855">
    <property type="entry name" value="LRR_8"/>
    <property type="match status" value="3"/>
</dbReference>
<evidence type="ECO:0000313" key="12">
    <source>
        <dbReference type="Proteomes" id="UP000314986"/>
    </source>
</evidence>
<dbReference type="OMA" id="DKFYMHP"/>
<dbReference type="SMART" id="SM00082">
    <property type="entry name" value="LRRCT"/>
    <property type="match status" value="1"/>
</dbReference>
<evidence type="ECO:0000313" key="11">
    <source>
        <dbReference type="Ensembl" id="ENSCMIP00000034934.1"/>
    </source>
</evidence>
<keyword evidence="1" id="KW-0433">Leucine-rich repeat</keyword>
<evidence type="ECO:0000256" key="1">
    <source>
        <dbReference type="ARBA" id="ARBA00022614"/>
    </source>
</evidence>
<protein>
    <submittedName>
        <fullName evidence="11">Leucine rich repeat neuronal 3</fullName>
    </submittedName>
</protein>
<evidence type="ECO:0000256" key="4">
    <source>
        <dbReference type="ARBA" id="ARBA00023157"/>
    </source>
</evidence>
<keyword evidence="6" id="KW-0393">Immunoglobulin domain</keyword>
<dbReference type="Proteomes" id="UP000314986">
    <property type="component" value="Unassembled WGS sequence"/>
</dbReference>
<dbReference type="Gene3D" id="3.80.10.10">
    <property type="entry name" value="Ribonuclease Inhibitor"/>
    <property type="match status" value="2"/>
</dbReference>
<dbReference type="FunFam" id="3.80.10.10:FF:000074">
    <property type="entry name" value="Leucine-rich repeat neuronal protein 1"/>
    <property type="match status" value="1"/>
</dbReference>
<dbReference type="SUPFAM" id="SSF52058">
    <property type="entry name" value="L domain-like"/>
    <property type="match status" value="1"/>
</dbReference>
<dbReference type="SMART" id="SM00369">
    <property type="entry name" value="LRR_TYP"/>
    <property type="match status" value="8"/>
</dbReference>
<evidence type="ECO:0000256" key="2">
    <source>
        <dbReference type="ARBA" id="ARBA00022729"/>
    </source>
</evidence>
<keyword evidence="2 8" id="KW-0732">Signal</keyword>
<sequence length="720" mass="79354">MKDMSLGAHLLVGLAIAATVRATERSRDCPKVCTCEVRPWFTPRSAYMEAPTTDCSDLSLTAFPHNLPSDTQVVLLQSNNISQIKEPIDLLVNLTEIDLSQNNFFAIGDINLGQASRLMSLHLEENRLTELPKGCLSGLGNLQELFINHNHISRVAHGAFSGLARLLRLHLNANRLASIESQWFKDTPSLEILAIGENAIAQIQDMNFKPLVSLRSLVMAGMRLTQLGDKTLVGLDSLESISLYDNGFRSVPHAALQRVPSLKFLDLNKNPIQRIKQGDFRNMLHLKELGINNMAELVSIDGLALDNLPELTKIEATNNPKLCFIHPNAFYRVPQMETLMISSNALSALYRGTVESLPKLQEISLHSNPIRCDCVNRWINAKRTRIRFMEPQSLFCVDPPEFKGQRVREVPFREMTDTCLPLISSESFPSGLNMEQGSSVSLHCRATGQPEPEMYWITPAGDKLLPHMATGKYRVHLEGTLDIVEVAGEDSGLYTCVAHNLLGSDLRTAVITVNGSWPRRANDSFKLRVREVTSHSILVTWEAVSNSVTASVSWSAAGWVTYTVRAPTDLHLYNLTHLNPATEHELCVRLADLHGQTKTTCVNVTTNKGLDHSAKGKEASAGLATVTALGTVLGVVSLACLYFSWNMDCGCLQNDTQNEAVVALPLDESCVPLMDNRDMGGEEDVPTLELEATVIDVSAAARKSRDGKGHLSCNWPAFEC</sequence>
<dbReference type="FunFam" id="2.60.40.10:FF:000481">
    <property type="entry name" value="Leucine-rich repeat neuronal protein 1"/>
    <property type="match status" value="1"/>
</dbReference>
<dbReference type="InterPro" id="IPR032675">
    <property type="entry name" value="LRR_dom_sf"/>
</dbReference>
<dbReference type="OrthoDB" id="676979at2759"/>
<keyword evidence="4" id="KW-1015">Disulfide bond</keyword>
<feature type="chain" id="PRO_5021350969" evidence="8">
    <location>
        <begin position="23"/>
        <end position="720"/>
    </location>
</feature>
<dbReference type="InParanoid" id="A0A4W3IWH0"/>
<dbReference type="RefSeq" id="XP_042191853.1">
    <property type="nucleotide sequence ID" value="XM_042335919.1"/>
</dbReference>
<dbReference type="Pfam" id="PF07679">
    <property type="entry name" value="I-set"/>
    <property type="match status" value="1"/>
</dbReference>
<dbReference type="PROSITE" id="PS50853">
    <property type="entry name" value="FN3"/>
    <property type="match status" value="1"/>
</dbReference>
<reference evidence="12" key="3">
    <citation type="journal article" date="2014" name="Nature">
        <title>Elephant shark genome provides unique insights into gnathostome evolution.</title>
        <authorList>
            <consortium name="International Elephant Shark Genome Sequencing Consortium"/>
            <person name="Venkatesh B."/>
            <person name="Lee A.P."/>
            <person name="Ravi V."/>
            <person name="Maurya A.K."/>
            <person name="Lian M.M."/>
            <person name="Swann J.B."/>
            <person name="Ohta Y."/>
            <person name="Flajnik M.F."/>
            <person name="Sutoh Y."/>
            <person name="Kasahara M."/>
            <person name="Hoon S."/>
            <person name="Gangu V."/>
            <person name="Roy S.W."/>
            <person name="Irimia M."/>
            <person name="Korzh V."/>
            <person name="Kondrychyn I."/>
            <person name="Lim Z.W."/>
            <person name="Tay B.H."/>
            <person name="Tohari S."/>
            <person name="Kong K.W."/>
            <person name="Ho S."/>
            <person name="Lorente-Galdos B."/>
            <person name="Quilez J."/>
            <person name="Marques-Bonet T."/>
            <person name="Raney B.J."/>
            <person name="Ingham P.W."/>
            <person name="Tay A."/>
            <person name="Hillier L.W."/>
            <person name="Minx P."/>
            <person name="Boehm T."/>
            <person name="Wilson R.K."/>
            <person name="Brenner S."/>
            <person name="Warren W.C."/>
        </authorList>
    </citation>
    <scope>NUCLEOTIDE SEQUENCE [LARGE SCALE GENOMIC DNA]</scope>
</reference>
<dbReference type="SMART" id="SM00060">
    <property type="entry name" value="FN3"/>
    <property type="match status" value="1"/>
</dbReference>